<dbReference type="GeneID" id="33320597"/>
<dbReference type="Proteomes" id="UP000250179">
    <property type="component" value="Chromosome"/>
</dbReference>
<dbReference type="KEGG" id="tprf:A3L09_09230"/>
<proteinExistence type="predicted"/>
<feature type="coiled-coil region" evidence="1">
    <location>
        <begin position="8"/>
        <end position="35"/>
    </location>
</feature>
<keyword evidence="2" id="KW-0812">Transmembrane</keyword>
<sequence>MEVPKEVFNEIDKRVKRLNALIEIAEERALSEEKRPVPKPSSPVSAYLWVSAAWVIGGLLILYLLRSRYGSVLGSASGASLMIYGVLTVGILLLIIFYYLSRRGSEEETFDLDERARAARRVVRDFYIPLREALENNDESALRRLADRLMDDPMLNRAMEVSKEGDPRVVAYALYLYTSPGAADEEEIAEAAQTVGNRVMAILLQSLLGEGKSAGDAG</sequence>
<accession>A0A2Z2MD27</accession>
<reference evidence="3 4" key="1">
    <citation type="submission" date="2016-03" db="EMBL/GenBank/DDBJ databases">
        <title>Complete genome sequence of Thermococcus profundus strain DT5432.</title>
        <authorList>
            <person name="Oger P.M."/>
        </authorList>
    </citation>
    <scope>NUCLEOTIDE SEQUENCE [LARGE SCALE GENOMIC DNA]</scope>
    <source>
        <strain evidence="3 4">DT 5432</strain>
    </source>
</reference>
<organism evidence="3 4">
    <name type="scientific">Thermococcus profundus</name>
    <dbReference type="NCBI Taxonomy" id="49899"/>
    <lineage>
        <taxon>Archaea</taxon>
        <taxon>Methanobacteriati</taxon>
        <taxon>Methanobacteriota</taxon>
        <taxon>Thermococci</taxon>
        <taxon>Thermococcales</taxon>
        <taxon>Thermococcaceae</taxon>
        <taxon>Thermococcus</taxon>
    </lineage>
</organism>
<dbReference type="EMBL" id="CP014862">
    <property type="protein sequence ID" value="ASJ03429.1"/>
    <property type="molecule type" value="Genomic_DNA"/>
</dbReference>
<dbReference type="AlphaFoldDB" id="A0A2Z2MD27"/>
<evidence type="ECO:0000256" key="2">
    <source>
        <dbReference type="SAM" id="Phobius"/>
    </source>
</evidence>
<dbReference type="RefSeq" id="WP_088858686.1">
    <property type="nucleotide sequence ID" value="NZ_CP014862.1"/>
</dbReference>
<evidence type="ECO:0000313" key="3">
    <source>
        <dbReference type="EMBL" id="ASJ03429.1"/>
    </source>
</evidence>
<name>A0A2Z2MD27_THEPR</name>
<evidence type="ECO:0000313" key="4">
    <source>
        <dbReference type="Proteomes" id="UP000250179"/>
    </source>
</evidence>
<keyword evidence="1" id="KW-0175">Coiled coil</keyword>
<evidence type="ECO:0000256" key="1">
    <source>
        <dbReference type="SAM" id="Coils"/>
    </source>
</evidence>
<keyword evidence="2" id="KW-0472">Membrane</keyword>
<keyword evidence="4" id="KW-1185">Reference proteome</keyword>
<feature type="transmembrane region" description="Helical" evidence="2">
    <location>
        <begin position="77"/>
        <end position="100"/>
    </location>
</feature>
<dbReference type="OrthoDB" id="102388at2157"/>
<feature type="transmembrane region" description="Helical" evidence="2">
    <location>
        <begin position="46"/>
        <end position="65"/>
    </location>
</feature>
<gene>
    <name evidence="3" type="ORF">A3L09_09230</name>
</gene>
<protein>
    <submittedName>
        <fullName evidence="3">Uncharacterized protein</fullName>
    </submittedName>
</protein>
<keyword evidence="2" id="KW-1133">Transmembrane helix</keyword>